<sequence length="286" mass="32915">MPHFNRRPPFPKTSVQTVDGAGEPPKRVKQTVEAFLVLDVEATCKQGTDFDYPNEIIEFPVCLMRWKDKGDGALASRLEVVDEFRTFVRPTWRPTLTEFCIELTGISQAQVDSAPLFPEVLTRLEKFLMNHGLINEDGERLERFCWCSDGPYDVRDFIVKQCFISKSTVPSWMQGDVLDVRSLVLRWTRLQSPYDRTRSKKQNAKRPFANLTSRQLNIAGQLKTLGLSHFEGRQHSGIDDTRNITRILAELARKGIHLQPNAPVKVNKRWHWMGPRRGQILEESLP</sequence>
<dbReference type="GO" id="GO:0003676">
    <property type="term" value="F:nucleic acid binding"/>
    <property type="evidence" value="ECO:0007669"/>
    <property type="project" value="InterPro"/>
</dbReference>
<keyword evidence="1" id="KW-0540">Nuclease</keyword>
<dbReference type="CDD" id="cd06133">
    <property type="entry name" value="ERI-1_3'hExo_like"/>
    <property type="match status" value="1"/>
</dbReference>
<dbReference type="SUPFAM" id="SSF53098">
    <property type="entry name" value="Ribonuclease H-like"/>
    <property type="match status" value="1"/>
</dbReference>
<dbReference type="EMBL" id="QPFP01000006">
    <property type="protein sequence ID" value="TEB36140.1"/>
    <property type="molecule type" value="Genomic_DNA"/>
</dbReference>
<name>A0A4Y7TPL5_COPMI</name>
<dbReference type="Gene3D" id="3.30.420.10">
    <property type="entry name" value="Ribonuclease H-like superfamily/Ribonuclease H"/>
    <property type="match status" value="1"/>
</dbReference>
<keyword evidence="7" id="KW-1185">Reference proteome</keyword>
<dbReference type="GO" id="GO:0000175">
    <property type="term" value="F:3'-5'-RNA exonuclease activity"/>
    <property type="evidence" value="ECO:0007669"/>
    <property type="project" value="InterPro"/>
</dbReference>
<keyword evidence="2" id="KW-0378">Hydrolase</keyword>
<protein>
    <recommendedName>
        <fullName evidence="5">Exonuclease domain-containing protein</fullName>
    </recommendedName>
</protein>
<dbReference type="Pfam" id="PF00929">
    <property type="entry name" value="RNase_T"/>
    <property type="match status" value="1"/>
</dbReference>
<accession>A0A4Y7TPL5</accession>
<dbReference type="InterPro" id="IPR047201">
    <property type="entry name" value="ERI-1_3'hExo-like"/>
</dbReference>
<dbReference type="AlphaFoldDB" id="A0A4Y7TPL5"/>
<feature type="region of interest" description="Disordered" evidence="4">
    <location>
        <begin position="1"/>
        <end position="25"/>
    </location>
</feature>
<dbReference type="InterPro" id="IPR012337">
    <property type="entry name" value="RNaseH-like_sf"/>
</dbReference>
<proteinExistence type="predicted"/>
<evidence type="ECO:0000256" key="1">
    <source>
        <dbReference type="ARBA" id="ARBA00022722"/>
    </source>
</evidence>
<evidence type="ECO:0000313" key="6">
    <source>
        <dbReference type="EMBL" id="TEB36140.1"/>
    </source>
</evidence>
<comment type="caution">
    <text evidence="6">The sequence shown here is derived from an EMBL/GenBank/DDBJ whole genome shotgun (WGS) entry which is preliminary data.</text>
</comment>
<evidence type="ECO:0000313" key="7">
    <source>
        <dbReference type="Proteomes" id="UP000298030"/>
    </source>
</evidence>
<dbReference type="PANTHER" id="PTHR23044">
    <property type="entry name" value="3'-5' EXONUCLEASE ERI1-RELATED"/>
    <property type="match status" value="1"/>
</dbReference>
<dbReference type="InterPro" id="IPR051274">
    <property type="entry name" value="3-5_Exoribonuclease"/>
</dbReference>
<keyword evidence="3" id="KW-0269">Exonuclease</keyword>
<dbReference type="InterPro" id="IPR013520">
    <property type="entry name" value="Ribonucl_H"/>
</dbReference>
<evidence type="ECO:0000256" key="2">
    <source>
        <dbReference type="ARBA" id="ARBA00022801"/>
    </source>
</evidence>
<evidence type="ECO:0000256" key="3">
    <source>
        <dbReference type="ARBA" id="ARBA00022839"/>
    </source>
</evidence>
<dbReference type="InterPro" id="IPR036397">
    <property type="entry name" value="RNaseH_sf"/>
</dbReference>
<dbReference type="STRING" id="71717.A0A4Y7TPL5"/>
<dbReference type="PANTHER" id="PTHR23044:SF61">
    <property type="entry name" value="3'-5' EXORIBONUCLEASE 1-RELATED"/>
    <property type="match status" value="1"/>
</dbReference>
<reference evidence="6 7" key="1">
    <citation type="journal article" date="2019" name="Nat. Ecol. Evol.">
        <title>Megaphylogeny resolves global patterns of mushroom evolution.</title>
        <authorList>
            <person name="Varga T."/>
            <person name="Krizsan K."/>
            <person name="Foldi C."/>
            <person name="Dima B."/>
            <person name="Sanchez-Garcia M."/>
            <person name="Sanchez-Ramirez S."/>
            <person name="Szollosi G.J."/>
            <person name="Szarkandi J.G."/>
            <person name="Papp V."/>
            <person name="Albert L."/>
            <person name="Andreopoulos W."/>
            <person name="Angelini C."/>
            <person name="Antonin V."/>
            <person name="Barry K.W."/>
            <person name="Bougher N.L."/>
            <person name="Buchanan P."/>
            <person name="Buyck B."/>
            <person name="Bense V."/>
            <person name="Catcheside P."/>
            <person name="Chovatia M."/>
            <person name="Cooper J."/>
            <person name="Damon W."/>
            <person name="Desjardin D."/>
            <person name="Finy P."/>
            <person name="Geml J."/>
            <person name="Haridas S."/>
            <person name="Hughes K."/>
            <person name="Justo A."/>
            <person name="Karasinski D."/>
            <person name="Kautmanova I."/>
            <person name="Kiss B."/>
            <person name="Kocsube S."/>
            <person name="Kotiranta H."/>
            <person name="LaButti K.M."/>
            <person name="Lechner B.E."/>
            <person name="Liimatainen K."/>
            <person name="Lipzen A."/>
            <person name="Lukacs Z."/>
            <person name="Mihaltcheva S."/>
            <person name="Morgado L.N."/>
            <person name="Niskanen T."/>
            <person name="Noordeloos M.E."/>
            <person name="Ohm R.A."/>
            <person name="Ortiz-Santana B."/>
            <person name="Ovrebo C."/>
            <person name="Racz N."/>
            <person name="Riley R."/>
            <person name="Savchenko A."/>
            <person name="Shiryaev A."/>
            <person name="Soop K."/>
            <person name="Spirin V."/>
            <person name="Szebenyi C."/>
            <person name="Tomsovsky M."/>
            <person name="Tulloss R.E."/>
            <person name="Uehling J."/>
            <person name="Grigoriev I.V."/>
            <person name="Vagvolgyi C."/>
            <person name="Papp T."/>
            <person name="Martin F.M."/>
            <person name="Miettinen O."/>
            <person name="Hibbett D.S."/>
            <person name="Nagy L.G."/>
        </authorList>
    </citation>
    <scope>NUCLEOTIDE SEQUENCE [LARGE SCALE GENOMIC DNA]</scope>
    <source>
        <strain evidence="6 7">FP101781</strain>
    </source>
</reference>
<dbReference type="Proteomes" id="UP000298030">
    <property type="component" value="Unassembled WGS sequence"/>
</dbReference>
<feature type="domain" description="Exonuclease" evidence="5">
    <location>
        <begin position="34"/>
        <end position="257"/>
    </location>
</feature>
<evidence type="ECO:0000256" key="4">
    <source>
        <dbReference type="SAM" id="MobiDB-lite"/>
    </source>
</evidence>
<gene>
    <name evidence="6" type="ORF">FA13DRAFT_1623791</name>
</gene>
<organism evidence="6 7">
    <name type="scientific">Coprinellus micaceus</name>
    <name type="common">Glistening ink-cap mushroom</name>
    <name type="synonym">Coprinus micaceus</name>
    <dbReference type="NCBI Taxonomy" id="71717"/>
    <lineage>
        <taxon>Eukaryota</taxon>
        <taxon>Fungi</taxon>
        <taxon>Dikarya</taxon>
        <taxon>Basidiomycota</taxon>
        <taxon>Agaricomycotina</taxon>
        <taxon>Agaricomycetes</taxon>
        <taxon>Agaricomycetidae</taxon>
        <taxon>Agaricales</taxon>
        <taxon>Agaricineae</taxon>
        <taxon>Psathyrellaceae</taxon>
        <taxon>Coprinellus</taxon>
    </lineage>
</organism>
<dbReference type="OrthoDB" id="448399at2759"/>
<dbReference type="SMART" id="SM00479">
    <property type="entry name" value="EXOIII"/>
    <property type="match status" value="1"/>
</dbReference>
<evidence type="ECO:0000259" key="5">
    <source>
        <dbReference type="SMART" id="SM00479"/>
    </source>
</evidence>